<sequence>MLGNAENLAPLAQIRMGKVAKQQRRCGNETNRGEIGGGHRFIGVVLSVVGDVSIDSEASVVGNVPVDSEAPATYPSTARRLYWVEFPDSIPSRHDIYRLRAGQGMKGTREELASSDSDDRAASLARGLPAAGAGAARAWRTCDRGRRATSATQRES</sequence>
<accession>A0A0E0RCP6</accession>
<dbReference type="AlphaFoldDB" id="A0A0E0RCP6"/>
<reference evidence="2" key="2">
    <citation type="submission" date="2015-06" db="UniProtKB">
        <authorList>
            <consortium name="EnsemblPlants"/>
        </authorList>
    </citation>
    <scope>IDENTIFICATION</scope>
</reference>
<dbReference type="EnsemblPlants" id="ORUFI12G00540.1">
    <property type="protein sequence ID" value="ORUFI12G00540.1"/>
    <property type="gene ID" value="ORUFI12G00540"/>
</dbReference>
<dbReference type="Proteomes" id="UP000008022">
    <property type="component" value="Unassembled WGS sequence"/>
</dbReference>
<protein>
    <submittedName>
        <fullName evidence="2">Uncharacterized protein</fullName>
    </submittedName>
</protein>
<evidence type="ECO:0000313" key="3">
    <source>
        <dbReference type="Proteomes" id="UP000008022"/>
    </source>
</evidence>
<feature type="region of interest" description="Disordered" evidence="1">
    <location>
        <begin position="127"/>
        <end position="156"/>
    </location>
</feature>
<dbReference type="HOGENOM" id="CLU_1689572_0_0_1"/>
<evidence type="ECO:0000256" key="1">
    <source>
        <dbReference type="SAM" id="MobiDB-lite"/>
    </source>
</evidence>
<keyword evidence="3" id="KW-1185">Reference proteome</keyword>
<feature type="compositionally biased region" description="Low complexity" evidence="1">
    <location>
        <begin position="127"/>
        <end position="138"/>
    </location>
</feature>
<organism evidence="2 3">
    <name type="scientific">Oryza rufipogon</name>
    <name type="common">Brownbeard rice</name>
    <name type="synonym">Asian wild rice</name>
    <dbReference type="NCBI Taxonomy" id="4529"/>
    <lineage>
        <taxon>Eukaryota</taxon>
        <taxon>Viridiplantae</taxon>
        <taxon>Streptophyta</taxon>
        <taxon>Embryophyta</taxon>
        <taxon>Tracheophyta</taxon>
        <taxon>Spermatophyta</taxon>
        <taxon>Magnoliopsida</taxon>
        <taxon>Liliopsida</taxon>
        <taxon>Poales</taxon>
        <taxon>Poaceae</taxon>
        <taxon>BOP clade</taxon>
        <taxon>Oryzoideae</taxon>
        <taxon>Oryzeae</taxon>
        <taxon>Oryzinae</taxon>
        <taxon>Oryza</taxon>
    </lineage>
</organism>
<proteinExistence type="predicted"/>
<evidence type="ECO:0000313" key="2">
    <source>
        <dbReference type="EnsemblPlants" id="ORUFI12G00540.1"/>
    </source>
</evidence>
<dbReference type="Gramene" id="ORUFI12G00540.1">
    <property type="protein sequence ID" value="ORUFI12G00540.1"/>
    <property type="gene ID" value="ORUFI12G00540"/>
</dbReference>
<name>A0A0E0RCP6_ORYRU</name>
<reference evidence="3" key="1">
    <citation type="submission" date="2013-06" db="EMBL/GenBank/DDBJ databases">
        <authorList>
            <person name="Zhao Q."/>
        </authorList>
    </citation>
    <scope>NUCLEOTIDE SEQUENCE</scope>
    <source>
        <strain evidence="3">cv. W1943</strain>
    </source>
</reference>